<accession>A0A151H5Q1</accession>
<evidence type="ECO:0000313" key="2">
    <source>
        <dbReference type="EMBL" id="KYK64685.1"/>
    </source>
</evidence>
<dbReference type="EMBL" id="AHZP02002202">
    <property type="protein sequence ID" value="KYK64685.1"/>
    <property type="molecule type" value="Genomic_DNA"/>
</dbReference>
<proteinExistence type="predicted"/>
<sequence length="140" mass="15642">CGEAAACISRLTKKFRSEIHLALTLRYSLKDGYPADVLQKVLPVSPVSVSFSSHLSTLKKSKGMRKPTLLPRPDRESDGRRQPFPLPVKTPQKSRTLAQALACERRRMWADSPYGETRRKTCLKSSLNTRADASQTPSVM</sequence>
<evidence type="ECO:0000313" key="3">
    <source>
        <dbReference type="Proteomes" id="UP000075225"/>
    </source>
</evidence>
<feature type="region of interest" description="Disordered" evidence="1">
    <location>
        <begin position="56"/>
        <end position="96"/>
    </location>
</feature>
<evidence type="ECO:0000256" key="1">
    <source>
        <dbReference type="SAM" id="MobiDB-lite"/>
    </source>
</evidence>
<dbReference type="VEuPathDB" id="ToxoDB:TGPRC2_265860B"/>
<comment type="caution">
    <text evidence="2">The sequence shown here is derived from an EMBL/GenBank/DDBJ whole genome shotgun (WGS) entry which is preliminary data.</text>
</comment>
<keyword evidence="2" id="KW-0378">Hydrolase</keyword>
<gene>
    <name evidence="2" type="ORF">TGPRC2_265860B</name>
</gene>
<feature type="compositionally biased region" description="Polar residues" evidence="1">
    <location>
        <begin position="123"/>
        <end position="140"/>
    </location>
</feature>
<organism evidence="2 3">
    <name type="scientific">Toxoplasma gondii TgCatPRC2</name>
    <dbReference type="NCBI Taxonomy" id="1130821"/>
    <lineage>
        <taxon>Eukaryota</taxon>
        <taxon>Sar</taxon>
        <taxon>Alveolata</taxon>
        <taxon>Apicomplexa</taxon>
        <taxon>Conoidasida</taxon>
        <taxon>Coccidia</taxon>
        <taxon>Eucoccidiorida</taxon>
        <taxon>Eimeriorina</taxon>
        <taxon>Sarcocystidae</taxon>
        <taxon>Toxoplasma</taxon>
    </lineage>
</organism>
<feature type="non-terminal residue" evidence="2">
    <location>
        <position position="1"/>
    </location>
</feature>
<reference evidence="3" key="1">
    <citation type="submission" date="2016-03" db="EMBL/GenBank/DDBJ databases">
        <authorList>
            <person name="Sibley D."/>
            <person name="Venepally P."/>
            <person name="Karamycheva S."/>
            <person name="Hadjithomas M."/>
            <person name="Khan A."/>
            <person name="Brunk B."/>
            <person name="Roos D."/>
            <person name="Caler E."/>
            <person name="Lorenzi H."/>
        </authorList>
    </citation>
    <scope>NUCLEOTIDE SEQUENCE [LARGE SCALE GENOMIC DNA]</scope>
    <source>
        <strain evidence="3">TgCatPRC2</strain>
    </source>
</reference>
<dbReference type="AlphaFoldDB" id="A0A151H5Q1"/>
<protein>
    <submittedName>
        <fullName evidence="2">Hydrolase, carbon-nitrogen family protein</fullName>
    </submittedName>
</protein>
<name>A0A151H5Q1_TOXGO</name>
<dbReference type="Proteomes" id="UP000075225">
    <property type="component" value="Unassembled WGS sequence"/>
</dbReference>
<feature type="compositionally biased region" description="Basic and acidic residues" evidence="1">
    <location>
        <begin position="72"/>
        <end position="81"/>
    </location>
</feature>
<feature type="region of interest" description="Disordered" evidence="1">
    <location>
        <begin position="121"/>
        <end position="140"/>
    </location>
</feature>
<dbReference type="GO" id="GO:0016787">
    <property type="term" value="F:hydrolase activity"/>
    <property type="evidence" value="ECO:0007669"/>
    <property type="project" value="UniProtKB-KW"/>
</dbReference>